<evidence type="ECO:0000313" key="2">
    <source>
        <dbReference type="EMBL" id="APZ42973.1"/>
    </source>
</evidence>
<dbReference type="RefSeq" id="WP_076836621.1">
    <property type="nucleotide sequence ID" value="NZ_CP019434.1"/>
</dbReference>
<dbReference type="KEGG" id="afy:BW247_07595"/>
<dbReference type="Proteomes" id="UP000243807">
    <property type="component" value="Chromosome"/>
</dbReference>
<proteinExistence type="predicted"/>
<dbReference type="EMBL" id="CP019434">
    <property type="protein sequence ID" value="APZ42973.1"/>
    <property type="molecule type" value="Genomic_DNA"/>
</dbReference>
<organism evidence="2 3">
    <name type="scientific">Acidihalobacter ferrooxydans</name>
    <dbReference type="NCBI Taxonomy" id="1765967"/>
    <lineage>
        <taxon>Bacteria</taxon>
        <taxon>Pseudomonadati</taxon>
        <taxon>Pseudomonadota</taxon>
        <taxon>Gammaproteobacteria</taxon>
        <taxon>Chromatiales</taxon>
        <taxon>Ectothiorhodospiraceae</taxon>
        <taxon>Acidihalobacter</taxon>
    </lineage>
</organism>
<name>A0A1P8UGJ5_9GAMM</name>
<dbReference type="AlphaFoldDB" id="A0A1P8UGJ5"/>
<feature type="signal peptide" evidence="1">
    <location>
        <begin position="1"/>
        <end position="28"/>
    </location>
</feature>
<feature type="chain" id="PRO_5011958707" description="PEP-CTERM protein-sorting domain-containing protein" evidence="1">
    <location>
        <begin position="29"/>
        <end position="271"/>
    </location>
</feature>
<evidence type="ECO:0000313" key="3">
    <source>
        <dbReference type="Proteomes" id="UP000243807"/>
    </source>
</evidence>
<sequence>MNKLKIMKTALGGTVLAGGLMLASAASANVISAYGINIAVGDNGSGTLPISGASVTKSGNLGIQDYINPTSGQSYGYAYGGFSVSSGSNYCASGGVSSAGSAGCLVTYQIADLTPTTTSGSTTYYAPASLNVYANTGTNFDTSSSTYAEAKTSKLLFTLTMTDFQTTVNGGVTDFKADKVVPTVNGGQTGMLNWILTEAGSKGGLWFNGNASNSTPNGSDNNSDSTPYTLNSQFTAYYYAVPEPSDLGIMGLGLLMLGLLGLRYRRAKLGQ</sequence>
<reference evidence="2 3" key="1">
    <citation type="submission" date="2017-01" db="EMBL/GenBank/DDBJ databases">
        <title>Draft sequence of Acidihalobacter ferrooxidans strain DSM 14175 (strain V8).</title>
        <authorList>
            <person name="Khaleque H.N."/>
            <person name="Ramsay J.P."/>
            <person name="Murphy R.J.T."/>
            <person name="Kaksonen A.H."/>
            <person name="Boxall N.J."/>
            <person name="Watkin E.L.J."/>
        </authorList>
    </citation>
    <scope>NUCLEOTIDE SEQUENCE [LARGE SCALE GENOMIC DNA]</scope>
    <source>
        <strain evidence="2 3">V8</strain>
    </source>
</reference>
<gene>
    <name evidence="2" type="ORF">BW247_07595</name>
</gene>
<evidence type="ECO:0000256" key="1">
    <source>
        <dbReference type="SAM" id="SignalP"/>
    </source>
</evidence>
<keyword evidence="3" id="KW-1185">Reference proteome</keyword>
<accession>A0A1P8UGJ5</accession>
<protein>
    <recommendedName>
        <fullName evidence="4">PEP-CTERM protein-sorting domain-containing protein</fullName>
    </recommendedName>
</protein>
<evidence type="ECO:0008006" key="4">
    <source>
        <dbReference type="Google" id="ProtNLM"/>
    </source>
</evidence>
<keyword evidence="1" id="KW-0732">Signal</keyword>